<protein>
    <submittedName>
        <fullName evidence="3">Uncharacterized protein LOC112904581</fullName>
    </submittedName>
</protein>
<dbReference type="GeneID" id="112904581"/>
<feature type="compositionally biased region" description="Low complexity" evidence="1">
    <location>
        <begin position="41"/>
        <end position="50"/>
    </location>
</feature>
<dbReference type="AlphaFoldDB" id="A0A7F5QZE2"/>
<feature type="region of interest" description="Disordered" evidence="1">
    <location>
        <begin position="41"/>
        <end position="111"/>
    </location>
</feature>
<gene>
    <name evidence="3" type="primary">LOC112904581</name>
</gene>
<evidence type="ECO:0000313" key="2">
    <source>
        <dbReference type="Proteomes" id="UP000192223"/>
    </source>
</evidence>
<dbReference type="Proteomes" id="UP000192223">
    <property type="component" value="Unplaced"/>
</dbReference>
<organism evidence="2 3">
    <name type="scientific">Agrilus planipennis</name>
    <name type="common">Emerald ash borer</name>
    <name type="synonym">Agrilus marcopoli</name>
    <dbReference type="NCBI Taxonomy" id="224129"/>
    <lineage>
        <taxon>Eukaryota</taxon>
        <taxon>Metazoa</taxon>
        <taxon>Ecdysozoa</taxon>
        <taxon>Arthropoda</taxon>
        <taxon>Hexapoda</taxon>
        <taxon>Insecta</taxon>
        <taxon>Pterygota</taxon>
        <taxon>Neoptera</taxon>
        <taxon>Endopterygota</taxon>
        <taxon>Coleoptera</taxon>
        <taxon>Polyphaga</taxon>
        <taxon>Elateriformia</taxon>
        <taxon>Buprestoidea</taxon>
        <taxon>Buprestidae</taxon>
        <taxon>Agrilinae</taxon>
        <taxon>Agrilus</taxon>
    </lineage>
</organism>
<dbReference type="KEGG" id="apln:112904581"/>
<name>A0A7F5QZE2_AGRPL</name>
<accession>A0A7F5QZE2</accession>
<dbReference type="InParanoid" id="A0A7F5QZE2"/>
<evidence type="ECO:0000256" key="1">
    <source>
        <dbReference type="SAM" id="MobiDB-lite"/>
    </source>
</evidence>
<proteinExistence type="predicted"/>
<evidence type="ECO:0000313" key="3">
    <source>
        <dbReference type="RefSeq" id="XP_025830681.1"/>
    </source>
</evidence>
<reference evidence="3" key="1">
    <citation type="submission" date="2025-08" db="UniProtKB">
        <authorList>
            <consortium name="RefSeq"/>
        </authorList>
    </citation>
    <scope>IDENTIFICATION</scope>
    <source>
        <tissue evidence="3">Entire body</tissue>
    </source>
</reference>
<feature type="compositionally biased region" description="Polar residues" evidence="1">
    <location>
        <begin position="86"/>
        <end position="96"/>
    </location>
</feature>
<sequence>MTRDQLEYSTKTYYNHHHPEGSITTIFPVITLQVVLTGITTTTTPQQDPPFRIKQDPPQGPRTPTRTHQDPPGLTRTHQDPGLQRNRASANIQPRNTAIPGLAWGVTPESP</sequence>
<keyword evidence="2" id="KW-1185">Reference proteome</keyword>
<dbReference type="RefSeq" id="XP_025830681.1">
    <property type="nucleotide sequence ID" value="XM_025974896.1"/>
</dbReference>